<sequence>MEHYSLQTRTMLACQKELCRTSVGYLGASTSLLSHFFFTTTPQITYREDTIAAPKPTIINRPDLASQVKTLLLVETDEISGCTPDLAQLLRKTTKRLGALENAPTQEYLPTKIWQGFSGQPQTLTRIQRRRIHHWLEELAILLSPNLEWLFIARDSLVDYEHISDSGASFPALKTISITGVSKNQHVHEASVLFKAAPNLESLYSLQCNLFEGIGSWTMGKPWNLKLQTVRRLVLNDIGLKDLDLLVNCCPSLQQLEVFATKIHLTSGIGYWNVAKLMQALKSAQHTLRKLRLSSSSTQKHAVDSQLNAGGISWSFRQFDQLEELSLDQTVIESLSRDTSIEDSTAPDWSLIGILPSSVCKVELLQMRRGFTESLRRLSKDAYFTLPSLKVVHINLAERIDKRDAGSKNIESIESDFQSAGVHVHWTTTSA</sequence>
<dbReference type="eggNOG" id="ENOG502RP78">
    <property type="taxonomic scope" value="Eukaryota"/>
</dbReference>
<dbReference type="HOGENOM" id="CLU_031739_0_0_1"/>
<evidence type="ECO:0000313" key="2">
    <source>
        <dbReference type="Proteomes" id="UP000027238"/>
    </source>
</evidence>
<evidence type="ECO:0008006" key="3">
    <source>
        <dbReference type="Google" id="ProtNLM"/>
    </source>
</evidence>
<proteinExistence type="predicted"/>
<protein>
    <recommendedName>
        <fullName evidence="3">F-box domain-containing protein</fullName>
    </recommendedName>
</protein>
<keyword evidence="2" id="KW-1185">Reference proteome</keyword>
<name>A0A066X7A3_COLSU</name>
<dbReference type="SUPFAM" id="SSF52058">
    <property type="entry name" value="L domain-like"/>
    <property type="match status" value="1"/>
</dbReference>
<evidence type="ECO:0000313" key="1">
    <source>
        <dbReference type="EMBL" id="KDN65028.1"/>
    </source>
</evidence>
<gene>
    <name evidence="1" type="ORF">CSUB01_08684</name>
</gene>
<dbReference type="AlphaFoldDB" id="A0A066X7A3"/>
<reference evidence="2" key="1">
    <citation type="journal article" date="2014" name="Genome Announc.">
        <title>Draft genome sequence of Colletotrichum sublineola, a destructive pathogen of cultivated sorghum.</title>
        <authorList>
            <person name="Baroncelli R."/>
            <person name="Sanz-Martin J.M."/>
            <person name="Rech G.E."/>
            <person name="Sukno S.A."/>
            <person name="Thon M.R."/>
        </authorList>
    </citation>
    <scope>NUCLEOTIDE SEQUENCE [LARGE SCALE GENOMIC DNA]</scope>
    <source>
        <strain evidence="2">TX430BB</strain>
    </source>
</reference>
<dbReference type="InterPro" id="IPR032675">
    <property type="entry name" value="LRR_dom_sf"/>
</dbReference>
<dbReference type="Proteomes" id="UP000027238">
    <property type="component" value="Unassembled WGS sequence"/>
</dbReference>
<dbReference type="Gene3D" id="3.80.10.10">
    <property type="entry name" value="Ribonuclease Inhibitor"/>
    <property type="match status" value="1"/>
</dbReference>
<accession>A0A066X7A3</accession>
<dbReference type="EMBL" id="JMSE01001073">
    <property type="protein sequence ID" value="KDN65028.1"/>
    <property type="molecule type" value="Genomic_DNA"/>
</dbReference>
<organism evidence="1 2">
    <name type="scientific">Colletotrichum sublineola</name>
    <name type="common">Sorghum anthracnose fungus</name>
    <dbReference type="NCBI Taxonomy" id="1173701"/>
    <lineage>
        <taxon>Eukaryota</taxon>
        <taxon>Fungi</taxon>
        <taxon>Dikarya</taxon>
        <taxon>Ascomycota</taxon>
        <taxon>Pezizomycotina</taxon>
        <taxon>Sordariomycetes</taxon>
        <taxon>Hypocreomycetidae</taxon>
        <taxon>Glomerellales</taxon>
        <taxon>Glomerellaceae</taxon>
        <taxon>Colletotrichum</taxon>
        <taxon>Colletotrichum graminicola species complex</taxon>
    </lineage>
</organism>
<dbReference type="OrthoDB" id="2520703at2759"/>
<comment type="caution">
    <text evidence="1">The sequence shown here is derived from an EMBL/GenBank/DDBJ whole genome shotgun (WGS) entry which is preliminary data.</text>
</comment>